<proteinExistence type="predicted"/>
<dbReference type="GO" id="GO:0005829">
    <property type="term" value="C:cytosol"/>
    <property type="evidence" value="ECO:0007669"/>
    <property type="project" value="TreeGrafter"/>
</dbReference>
<sequence length="306" mass="33663">MKRITLGTSSLSVPNIALGCMRLAGKTQQEAATVLQTALDAGIDFFDHADIYGGGRSEEMFAAAARQAGITRDQVLLQSKCGIRPGFFDFSKAHIIASVEGSLKRLNTDYLDTLLLHRPDTLCEPDEVAAAFEALETSGKVRYFGVSNQHPLQVELLKSAVRQPLLTNQLQLSIMHTPMIDAGLNVNMAHAPSSLHHDGMVLEYSRLQKMTIQAWSPFQYGFFDGVFVDNDKFPQLNATLTHIASEHGVSTTALAAAWILRHPASMQVIVGSMDPQRLQDIATASELHISREEWYEIYRAAGNKLP</sequence>
<reference evidence="2" key="1">
    <citation type="submission" date="2024-07" db="EMBL/GenBank/DDBJ databases">
        <authorList>
            <person name="Pedron J."/>
        </authorList>
    </citation>
    <scope>NUCLEOTIDE SEQUENCE</scope>
    <source>
        <strain evidence="2">A003-S1-M15</strain>
    </source>
</reference>
<evidence type="ECO:0000259" key="1">
    <source>
        <dbReference type="Pfam" id="PF00248"/>
    </source>
</evidence>
<dbReference type="SUPFAM" id="SSF51430">
    <property type="entry name" value="NAD(P)-linked oxidoreductase"/>
    <property type="match status" value="1"/>
</dbReference>
<evidence type="ECO:0000313" key="2">
    <source>
        <dbReference type="EMBL" id="XDL23064.1"/>
    </source>
</evidence>
<dbReference type="GeneID" id="302582450"/>
<dbReference type="InterPro" id="IPR050523">
    <property type="entry name" value="AKR_Detox_Biosynth"/>
</dbReference>
<dbReference type="InterPro" id="IPR023210">
    <property type="entry name" value="NADP_OxRdtase_dom"/>
</dbReference>
<gene>
    <name evidence="2" type="ORF">LF929_012235</name>
</gene>
<dbReference type="PANTHER" id="PTHR43364">
    <property type="entry name" value="NADH-SPECIFIC METHYLGLYOXAL REDUCTASE-RELATED"/>
    <property type="match status" value="1"/>
</dbReference>
<dbReference type="PROSITE" id="PS51257">
    <property type="entry name" value="PROKAR_LIPOPROTEIN"/>
    <property type="match status" value="1"/>
</dbReference>
<dbReference type="PRINTS" id="PR00069">
    <property type="entry name" value="ALDKETRDTASE"/>
</dbReference>
<dbReference type="EC" id="1.-.-.-" evidence="2"/>
<feature type="domain" description="NADP-dependent oxidoreductase" evidence="1">
    <location>
        <begin position="16"/>
        <end position="297"/>
    </location>
</feature>
<dbReference type="RefSeq" id="WP_226093179.1">
    <property type="nucleotide sequence ID" value="NZ_CP162670.1"/>
</dbReference>
<keyword evidence="2" id="KW-0560">Oxidoreductase</keyword>
<accession>A0AB39INC5</accession>
<dbReference type="Gene3D" id="3.20.20.100">
    <property type="entry name" value="NADP-dependent oxidoreductase domain"/>
    <property type="match status" value="1"/>
</dbReference>
<organism evidence="2">
    <name type="scientific">Dickeya oryzae</name>
    <dbReference type="NCBI Taxonomy" id="1240404"/>
    <lineage>
        <taxon>Bacteria</taxon>
        <taxon>Pseudomonadati</taxon>
        <taxon>Pseudomonadota</taxon>
        <taxon>Gammaproteobacteria</taxon>
        <taxon>Enterobacterales</taxon>
        <taxon>Pectobacteriaceae</taxon>
        <taxon>Dickeya</taxon>
    </lineage>
</organism>
<dbReference type="AlphaFoldDB" id="A0AB39INC5"/>
<dbReference type="EMBL" id="CP162670">
    <property type="protein sequence ID" value="XDL23064.1"/>
    <property type="molecule type" value="Genomic_DNA"/>
</dbReference>
<dbReference type="PANTHER" id="PTHR43364:SF1">
    <property type="entry name" value="OXIDOREDUCTASE YDHF"/>
    <property type="match status" value="1"/>
</dbReference>
<name>A0AB39INC5_9GAMM</name>
<dbReference type="CDD" id="cd19092">
    <property type="entry name" value="AKR_BsYcsN_EcYdhF-like"/>
    <property type="match status" value="1"/>
</dbReference>
<dbReference type="InterPro" id="IPR036812">
    <property type="entry name" value="NAD(P)_OxRdtase_dom_sf"/>
</dbReference>
<protein>
    <submittedName>
        <fullName evidence="2">Aldo/keto reductase family oxidoreductase</fullName>
        <ecNumber evidence="2">1.-.-.-</ecNumber>
    </submittedName>
</protein>
<dbReference type="Pfam" id="PF00248">
    <property type="entry name" value="Aldo_ket_red"/>
    <property type="match status" value="1"/>
</dbReference>
<dbReference type="InterPro" id="IPR020471">
    <property type="entry name" value="AKR"/>
</dbReference>
<dbReference type="GO" id="GO:0016491">
    <property type="term" value="F:oxidoreductase activity"/>
    <property type="evidence" value="ECO:0007669"/>
    <property type="project" value="UniProtKB-KW"/>
</dbReference>